<comment type="caution">
    <text evidence="21">The sequence shown here is derived from an EMBL/GenBank/DDBJ whole genome shotgun (WGS) entry which is preliminary data.</text>
</comment>
<feature type="disulfide bond" description="Redox-active" evidence="16">
    <location>
        <begin position="62"/>
        <end position="67"/>
    </location>
</feature>
<feature type="domain" description="FAD/NAD(P)-binding" evidence="20">
    <location>
        <begin position="25"/>
        <end position="338"/>
    </location>
</feature>
<dbReference type="Gene3D" id="3.50.50.60">
    <property type="entry name" value="FAD/NAD(P)-binding domain"/>
    <property type="match status" value="2"/>
</dbReference>
<dbReference type="Proteomes" id="UP001152320">
    <property type="component" value="Chromosome 13"/>
</dbReference>
<feature type="binding site" evidence="15">
    <location>
        <begin position="194"/>
        <end position="201"/>
    </location>
    <ligand>
        <name>NAD(+)</name>
        <dbReference type="ChEBI" id="CHEBI:57540"/>
    </ligand>
</feature>
<dbReference type="FunFam" id="3.30.390.30:FF:000003">
    <property type="entry name" value="Glutathione reductase"/>
    <property type="match status" value="1"/>
</dbReference>
<dbReference type="InterPro" id="IPR001100">
    <property type="entry name" value="Pyr_nuc-diS_OxRdtase"/>
</dbReference>
<dbReference type="PIRSF" id="PIRSF000350">
    <property type="entry name" value="Mercury_reductase_MerA"/>
    <property type="match status" value="1"/>
</dbReference>
<dbReference type="GO" id="GO:0006749">
    <property type="term" value="P:glutathione metabolic process"/>
    <property type="evidence" value="ECO:0007669"/>
    <property type="project" value="InterPro"/>
</dbReference>
<evidence type="ECO:0000256" key="9">
    <source>
        <dbReference type="ARBA" id="ARBA00023128"/>
    </source>
</evidence>
<evidence type="ECO:0000256" key="2">
    <source>
        <dbReference type="ARBA" id="ARBA00004496"/>
    </source>
</evidence>
<dbReference type="EC" id="1.8.1.7" evidence="18"/>
<organism evidence="21 22">
    <name type="scientific">Holothuria leucospilota</name>
    <name type="common">Black long sea cucumber</name>
    <name type="synonym">Mertensiothuria leucospilota</name>
    <dbReference type="NCBI Taxonomy" id="206669"/>
    <lineage>
        <taxon>Eukaryota</taxon>
        <taxon>Metazoa</taxon>
        <taxon>Echinodermata</taxon>
        <taxon>Eleutherozoa</taxon>
        <taxon>Echinozoa</taxon>
        <taxon>Holothuroidea</taxon>
        <taxon>Aspidochirotacea</taxon>
        <taxon>Aspidochirotida</taxon>
        <taxon>Holothuriidae</taxon>
        <taxon>Holothuria</taxon>
    </lineage>
</organism>
<keyword evidence="22" id="KW-1185">Reference proteome</keyword>
<dbReference type="GO" id="GO:0045454">
    <property type="term" value="P:cell redox homeostasis"/>
    <property type="evidence" value="ECO:0007669"/>
    <property type="project" value="InterPro"/>
</dbReference>
<dbReference type="Pfam" id="PF02852">
    <property type="entry name" value="Pyr_redox_dim"/>
    <property type="match status" value="1"/>
</dbReference>
<feature type="active site" description="Proton acceptor" evidence="14">
    <location>
        <position position="459"/>
    </location>
</feature>
<evidence type="ECO:0000313" key="22">
    <source>
        <dbReference type="Proteomes" id="UP001152320"/>
    </source>
</evidence>
<keyword evidence="4 18" id="KW-0963">Cytoplasm</keyword>
<comment type="similarity">
    <text evidence="3 17">Belongs to the class-I pyridine nucleotide-disulfide oxidoreductase family.</text>
</comment>
<evidence type="ECO:0000256" key="18">
    <source>
        <dbReference type="RuleBase" id="RU365016"/>
    </source>
</evidence>
<protein>
    <recommendedName>
        <fullName evidence="18">Glutathione reductase</fullName>
        <ecNumber evidence="18">1.8.1.7</ecNumber>
    </recommendedName>
</protein>
<dbReference type="PRINTS" id="PR00368">
    <property type="entry name" value="FADPNR"/>
</dbReference>
<evidence type="ECO:0000256" key="5">
    <source>
        <dbReference type="ARBA" id="ARBA00022630"/>
    </source>
</evidence>
<comment type="catalytic activity">
    <reaction evidence="12 18">
        <text>2 glutathione + NADP(+) = glutathione disulfide + NADPH + H(+)</text>
        <dbReference type="Rhea" id="RHEA:11740"/>
        <dbReference type="ChEBI" id="CHEBI:15378"/>
        <dbReference type="ChEBI" id="CHEBI:57783"/>
        <dbReference type="ChEBI" id="CHEBI:57925"/>
        <dbReference type="ChEBI" id="CHEBI:58297"/>
        <dbReference type="ChEBI" id="CHEBI:58349"/>
        <dbReference type="EC" id="1.8.1.7"/>
    </reaction>
</comment>
<dbReference type="OrthoDB" id="5956163at2759"/>
<accession>A0A9Q1H3P7</accession>
<dbReference type="EMBL" id="JAIZAY010000013">
    <property type="protein sequence ID" value="KAJ8031126.1"/>
    <property type="molecule type" value="Genomic_DNA"/>
</dbReference>
<keyword evidence="15" id="KW-0547">Nucleotide-binding</keyword>
<name>A0A9Q1H3P7_HOLLE</name>
<dbReference type="Gene3D" id="3.30.390.30">
    <property type="match status" value="1"/>
</dbReference>
<evidence type="ECO:0000256" key="10">
    <source>
        <dbReference type="ARBA" id="ARBA00023157"/>
    </source>
</evidence>
<dbReference type="InterPro" id="IPR012999">
    <property type="entry name" value="Pyr_OxRdtase_I_AS"/>
</dbReference>
<evidence type="ECO:0000256" key="11">
    <source>
        <dbReference type="ARBA" id="ARBA00023284"/>
    </source>
</evidence>
<keyword evidence="8 17" id="KW-0560">Oxidoreductase</keyword>
<reference evidence="21" key="1">
    <citation type="submission" date="2021-10" db="EMBL/GenBank/DDBJ databases">
        <title>Tropical sea cucumber genome reveals ecological adaptation and Cuvierian tubules defense mechanism.</title>
        <authorList>
            <person name="Chen T."/>
        </authorList>
    </citation>
    <scope>NUCLEOTIDE SEQUENCE</scope>
    <source>
        <strain evidence="21">Nanhai2018</strain>
        <tissue evidence="21">Muscle</tissue>
    </source>
</reference>
<dbReference type="Pfam" id="PF07992">
    <property type="entry name" value="Pyr_redox_2"/>
    <property type="match status" value="1"/>
</dbReference>
<dbReference type="InterPro" id="IPR016156">
    <property type="entry name" value="FAD/NAD-linked_Rdtase_dimer_sf"/>
</dbReference>
<keyword evidence="10" id="KW-1015">Disulfide bond</keyword>
<dbReference type="PANTHER" id="PTHR42737">
    <property type="entry name" value="GLUTATHIONE REDUCTASE"/>
    <property type="match status" value="1"/>
</dbReference>
<comment type="subcellular location">
    <subcellularLocation>
        <location evidence="2 18">Cytoplasm</location>
    </subcellularLocation>
    <subcellularLocation>
        <location evidence="1">Mitochondrion</location>
    </subcellularLocation>
</comment>
<comment type="function">
    <text evidence="13 18">Catalyzes the reduction of glutathione disulfide (GSSG) to reduced glutathione (GSH). Constitutes the major mechanism to maintain a high GSH:GSSG ratio in the cytosol.</text>
</comment>
<keyword evidence="5 17" id="KW-0285">Flavoprotein</keyword>
<proteinExistence type="inferred from homology"/>
<dbReference type="AlphaFoldDB" id="A0A9Q1H3P7"/>
<dbReference type="InterPro" id="IPR036188">
    <property type="entry name" value="FAD/NAD-bd_sf"/>
</dbReference>
<evidence type="ECO:0000256" key="16">
    <source>
        <dbReference type="PIRSR" id="PIRSR000350-4"/>
    </source>
</evidence>
<sequence length="470" mass="51280">MHFLRAGTQLRLRFFSSMADNVKLYDYLVLGGGSGGVASARRATEFGTTVALIEAKRLGGTCVNVGCVPKKIMFHAASLSEALHDMKSYGFTLNGKPEFAWHTIQTSRDAYVRRLNGIYENLLNKSKVDYIQGWGKFTDDGCIEVDGQKYKGKHTMIATGGRPSTPDIPGKEFGITSDGFFELSDLPKKTAVVGAGYIAVELAGILNELGSDVSLFIRHDKALRNFDSMLSENVTDCMEKAGITIVRQSTSVKLEADKDGSLIYETTAGTFSGFNCLIWAIGREPLTGGINLDKVGVNVDKKGHIIVDEFQNTSAKNFYALGDVCGKALLTPVAIAAGRRLAHRLFDNKPDLKLEYENIPTVVFSHPPIGTIGLTEAEAVEKYGKDNLKIYTASFTSLYFSMTERKELTRMKLICAGTEEKVVGLHMQGMGCDEILQGFSVAIKMGATKADFDNTVAIHPTTSEELVTLR</sequence>
<feature type="binding site" evidence="15">
    <location>
        <position position="323"/>
    </location>
    <ligand>
        <name>FAD</name>
        <dbReference type="ChEBI" id="CHEBI:57692"/>
    </ligand>
</feature>
<dbReference type="SUPFAM" id="SSF55424">
    <property type="entry name" value="FAD/NAD-linked reductases, dimerisation (C-terminal) domain"/>
    <property type="match status" value="1"/>
</dbReference>
<dbReference type="FunFam" id="3.50.50.60:FF:000141">
    <property type="entry name" value="Glutathione reductase"/>
    <property type="match status" value="1"/>
</dbReference>
<dbReference type="GO" id="GO:0050661">
    <property type="term" value="F:NADP binding"/>
    <property type="evidence" value="ECO:0007669"/>
    <property type="project" value="InterPro"/>
</dbReference>
<dbReference type="SUPFAM" id="SSF51905">
    <property type="entry name" value="FAD/NAD(P)-binding domain"/>
    <property type="match status" value="1"/>
</dbReference>
<evidence type="ECO:0000256" key="4">
    <source>
        <dbReference type="ARBA" id="ARBA00022490"/>
    </source>
</evidence>
<keyword evidence="6 15" id="KW-0274">FAD</keyword>
<evidence type="ECO:0000256" key="1">
    <source>
        <dbReference type="ARBA" id="ARBA00004173"/>
    </source>
</evidence>
<keyword evidence="7 18" id="KW-0521">NADP</keyword>
<evidence type="ECO:0000256" key="15">
    <source>
        <dbReference type="PIRSR" id="PIRSR000350-3"/>
    </source>
</evidence>
<evidence type="ECO:0000259" key="19">
    <source>
        <dbReference type="Pfam" id="PF02852"/>
    </source>
</evidence>
<evidence type="ECO:0000256" key="8">
    <source>
        <dbReference type="ARBA" id="ARBA00023002"/>
    </source>
</evidence>
<keyword evidence="9" id="KW-0496">Mitochondrion</keyword>
<evidence type="ECO:0000256" key="6">
    <source>
        <dbReference type="ARBA" id="ARBA00022827"/>
    </source>
</evidence>
<dbReference type="InterPro" id="IPR023753">
    <property type="entry name" value="FAD/NAD-binding_dom"/>
</dbReference>
<evidence type="ECO:0000256" key="7">
    <source>
        <dbReference type="ARBA" id="ARBA00022857"/>
    </source>
</evidence>
<feature type="binding site" evidence="15">
    <location>
        <position position="135"/>
    </location>
    <ligand>
        <name>FAD</name>
        <dbReference type="ChEBI" id="CHEBI:57692"/>
    </ligand>
</feature>
<evidence type="ECO:0000313" key="21">
    <source>
        <dbReference type="EMBL" id="KAJ8031126.1"/>
    </source>
</evidence>
<dbReference type="GO" id="GO:0005829">
    <property type="term" value="C:cytosol"/>
    <property type="evidence" value="ECO:0007669"/>
    <property type="project" value="TreeGrafter"/>
</dbReference>
<gene>
    <name evidence="21" type="ORF">HOLleu_27754</name>
</gene>
<dbReference type="GO" id="GO:0004362">
    <property type="term" value="F:glutathione-disulfide reductase (NADPH) activity"/>
    <property type="evidence" value="ECO:0007669"/>
    <property type="project" value="UniProtKB-EC"/>
</dbReference>
<feature type="domain" description="Pyridine nucleotide-disulphide oxidoreductase dimerisation" evidence="19">
    <location>
        <begin position="359"/>
        <end position="469"/>
    </location>
</feature>
<keyword evidence="15" id="KW-0520">NAD</keyword>
<dbReference type="PANTHER" id="PTHR42737:SF2">
    <property type="entry name" value="GLUTATHIONE REDUCTASE"/>
    <property type="match status" value="1"/>
</dbReference>
<feature type="binding site" evidence="15">
    <location>
        <position position="282"/>
    </location>
    <ligand>
        <name>NAD(+)</name>
        <dbReference type="ChEBI" id="CHEBI:57540"/>
    </ligand>
</feature>
<dbReference type="NCBIfam" id="NF004776">
    <property type="entry name" value="PRK06116.1"/>
    <property type="match status" value="1"/>
</dbReference>
<dbReference type="FunFam" id="3.50.50.60:FF:000671">
    <property type="entry name" value="Thioredoxin reductase 2, tandem duplicate 1"/>
    <property type="match status" value="1"/>
</dbReference>
<comment type="cofactor">
    <cofactor evidence="15">
        <name>FAD</name>
        <dbReference type="ChEBI" id="CHEBI:57692"/>
    </cofactor>
    <text evidence="15">Binds 1 FAD per subunit.</text>
</comment>
<evidence type="ECO:0000256" key="13">
    <source>
        <dbReference type="ARBA" id="ARBA00056905"/>
    </source>
</evidence>
<dbReference type="GO" id="GO:0050660">
    <property type="term" value="F:flavin adenine dinucleotide binding"/>
    <property type="evidence" value="ECO:0007669"/>
    <property type="project" value="InterPro"/>
</dbReference>
<dbReference type="InterPro" id="IPR046952">
    <property type="entry name" value="GSHR/TRXR-like"/>
</dbReference>
<evidence type="ECO:0000256" key="17">
    <source>
        <dbReference type="RuleBase" id="RU003691"/>
    </source>
</evidence>
<evidence type="ECO:0000256" key="3">
    <source>
        <dbReference type="ARBA" id="ARBA00007532"/>
    </source>
</evidence>
<dbReference type="GO" id="GO:0034599">
    <property type="term" value="P:cellular response to oxidative stress"/>
    <property type="evidence" value="ECO:0007669"/>
    <property type="project" value="TreeGrafter"/>
</dbReference>
<evidence type="ECO:0000259" key="20">
    <source>
        <dbReference type="Pfam" id="PF07992"/>
    </source>
</evidence>
<dbReference type="GO" id="GO:0005739">
    <property type="term" value="C:mitochondrion"/>
    <property type="evidence" value="ECO:0007669"/>
    <property type="project" value="UniProtKB-SubCell"/>
</dbReference>
<feature type="binding site" evidence="15">
    <location>
        <position position="71"/>
    </location>
    <ligand>
        <name>FAD</name>
        <dbReference type="ChEBI" id="CHEBI:57692"/>
    </ligand>
</feature>
<dbReference type="PRINTS" id="PR00411">
    <property type="entry name" value="PNDRDTASEI"/>
</dbReference>
<dbReference type="NCBIfam" id="TIGR01421">
    <property type="entry name" value="gluta_reduc_1"/>
    <property type="match status" value="1"/>
</dbReference>
<dbReference type="InterPro" id="IPR004099">
    <property type="entry name" value="Pyr_nucl-diS_OxRdtase_dimer"/>
</dbReference>
<keyword evidence="11 17" id="KW-0676">Redox-active center</keyword>
<dbReference type="InterPro" id="IPR006322">
    <property type="entry name" value="Glutathione_Rdtase_euk/bac"/>
</dbReference>
<dbReference type="PROSITE" id="PS00076">
    <property type="entry name" value="PYRIDINE_REDOX_1"/>
    <property type="match status" value="1"/>
</dbReference>
<evidence type="ECO:0000256" key="14">
    <source>
        <dbReference type="PIRSR" id="PIRSR000350-2"/>
    </source>
</evidence>
<evidence type="ECO:0000256" key="12">
    <source>
        <dbReference type="ARBA" id="ARBA00049142"/>
    </source>
</evidence>